<organism evidence="2 3">
    <name type="scientific">Fusobacterium vincentii 4_1_13</name>
    <dbReference type="NCBI Taxonomy" id="469606"/>
    <lineage>
        <taxon>Bacteria</taxon>
        <taxon>Fusobacteriati</taxon>
        <taxon>Fusobacteriota</taxon>
        <taxon>Fusobacteriia</taxon>
        <taxon>Fusobacteriales</taxon>
        <taxon>Fusobacteriaceae</taxon>
        <taxon>Fusobacterium</taxon>
    </lineage>
</organism>
<feature type="transmembrane region" description="Helical" evidence="1">
    <location>
        <begin position="62"/>
        <end position="87"/>
    </location>
</feature>
<dbReference type="RefSeq" id="WP_008803649.1">
    <property type="nucleotide sequence ID" value="NZ_KQ235736.1"/>
</dbReference>
<feature type="transmembrane region" description="Helical" evidence="1">
    <location>
        <begin position="207"/>
        <end position="227"/>
    </location>
</feature>
<dbReference type="PANTHER" id="PTHR37314:SF4">
    <property type="entry name" value="UPF0700 TRANSMEMBRANE PROTEIN YOAK"/>
    <property type="match status" value="1"/>
</dbReference>
<sequence length="239" mass="27260">MNRLKLKKFFDNKEEFAPNERLWLFCMLMLIAGFWGGFTYSLRGRVFVNAQTGNLVFLSLGIASWDTALIKNALATFLAYFCGIITAELISKEINKISFLIWERILLIFSLIVTICLGFIPETAPFEFTNFSIAFTAAMQFNTFEKAHGMGMATPFCTNHVKQASANFVRFLRTRDSNKLRISLSHLSMILSFVTGAALSIFLGKFFLGKAIWLSSFFILITLYFFSKSLKNYEVKKVK</sequence>
<evidence type="ECO:0000313" key="2">
    <source>
        <dbReference type="EMBL" id="EEO41303.1"/>
    </source>
</evidence>
<evidence type="ECO:0008006" key="4">
    <source>
        <dbReference type="Google" id="ProtNLM"/>
    </source>
</evidence>
<dbReference type="Pfam" id="PF06912">
    <property type="entry name" value="DUF1275"/>
    <property type="match status" value="1"/>
</dbReference>
<evidence type="ECO:0000256" key="1">
    <source>
        <dbReference type="SAM" id="Phobius"/>
    </source>
</evidence>
<feature type="transmembrane region" description="Helical" evidence="1">
    <location>
        <begin position="180"/>
        <end position="201"/>
    </location>
</feature>
<name>A0A0M1VXY2_FUSVC</name>
<dbReference type="InterPro" id="IPR010699">
    <property type="entry name" value="DUF1275"/>
</dbReference>
<feature type="transmembrane region" description="Helical" evidence="1">
    <location>
        <begin position="21"/>
        <end position="42"/>
    </location>
</feature>
<dbReference type="PANTHER" id="PTHR37314">
    <property type="entry name" value="SLR0142 PROTEIN"/>
    <property type="match status" value="1"/>
</dbReference>
<keyword evidence="1" id="KW-1133">Transmembrane helix</keyword>
<dbReference type="Proteomes" id="UP000004925">
    <property type="component" value="Unassembled WGS sequence"/>
</dbReference>
<comment type="caution">
    <text evidence="2">The sequence shown here is derived from an EMBL/GenBank/DDBJ whole genome shotgun (WGS) entry which is preliminary data.</text>
</comment>
<gene>
    <name evidence="2" type="ORF">FSCG_02016</name>
</gene>
<proteinExistence type="predicted"/>
<keyword evidence="1" id="KW-0472">Membrane</keyword>
<accession>A0A0M1VXY2</accession>
<keyword evidence="1" id="KW-0812">Transmembrane</keyword>
<dbReference type="eggNOG" id="COG3619">
    <property type="taxonomic scope" value="Bacteria"/>
</dbReference>
<dbReference type="AlphaFoldDB" id="A0A0M1VXY2"/>
<dbReference type="EMBL" id="ACDE02000015">
    <property type="protein sequence ID" value="EEO41303.1"/>
    <property type="molecule type" value="Genomic_DNA"/>
</dbReference>
<evidence type="ECO:0000313" key="3">
    <source>
        <dbReference type="Proteomes" id="UP000004925"/>
    </source>
</evidence>
<protein>
    <recommendedName>
        <fullName evidence="4">DUF1275 domain-containing protein</fullName>
    </recommendedName>
</protein>
<reference evidence="2 3" key="1">
    <citation type="submission" date="2011-10" db="EMBL/GenBank/DDBJ databases">
        <title>The Genome Sequence of Fusobacterium sp. 4_1_13.</title>
        <authorList>
            <consortium name="The Broad Institute Genome Sequencing Platform"/>
            <person name="Earl A."/>
            <person name="Ward D."/>
            <person name="Feldgarden M."/>
            <person name="Gevers D."/>
            <person name="Strauss J."/>
            <person name="Ambrose C."/>
            <person name="Allen-Vercoe E."/>
            <person name="Young S.K."/>
            <person name="Zeng Q."/>
            <person name="Gargeya S."/>
            <person name="Fitzgerald M."/>
            <person name="Haas B."/>
            <person name="Abouelleil A."/>
            <person name="Alvarado L."/>
            <person name="Arachchi H.M."/>
            <person name="Berlin A."/>
            <person name="Brown A."/>
            <person name="Chapman S.B."/>
            <person name="Chen Z."/>
            <person name="Dunbar C."/>
            <person name="Freedman E."/>
            <person name="Gearin G."/>
            <person name="Goldberg J."/>
            <person name="Griggs A."/>
            <person name="Gujja S."/>
            <person name="Heiman D."/>
            <person name="Howarth C."/>
            <person name="Larson L."/>
            <person name="Lui A."/>
            <person name="MacDonald P.J."/>
            <person name="Montmayeur A."/>
            <person name="Murphy C."/>
            <person name="Neiman D."/>
            <person name="Pearson M."/>
            <person name="Priest M."/>
            <person name="Roberts A."/>
            <person name="Saif S."/>
            <person name="Shea T."/>
            <person name="Shenoy N."/>
            <person name="Sisk P."/>
            <person name="Stolte C."/>
            <person name="Sykes S."/>
            <person name="Wortman J."/>
            <person name="Nusbaum C."/>
            <person name="Birren B."/>
        </authorList>
    </citation>
    <scope>NUCLEOTIDE SEQUENCE [LARGE SCALE GENOMIC DNA]</scope>
    <source>
        <strain evidence="2 3">4_1_13</strain>
    </source>
</reference>
<feature type="transmembrane region" description="Helical" evidence="1">
    <location>
        <begin position="99"/>
        <end position="120"/>
    </location>
</feature>
<dbReference type="HOGENOM" id="CLU_079303_0_1_0"/>